<comment type="caution">
    <text evidence="1">The sequence shown here is derived from an EMBL/GenBank/DDBJ whole genome shotgun (WGS) entry which is preliminary data.</text>
</comment>
<keyword evidence="2" id="KW-1185">Reference proteome</keyword>
<organism evidence="1 2">
    <name type="scientific">Triparma retinervis</name>
    <dbReference type="NCBI Taxonomy" id="2557542"/>
    <lineage>
        <taxon>Eukaryota</taxon>
        <taxon>Sar</taxon>
        <taxon>Stramenopiles</taxon>
        <taxon>Ochrophyta</taxon>
        <taxon>Bolidophyceae</taxon>
        <taxon>Parmales</taxon>
        <taxon>Triparmaceae</taxon>
        <taxon>Triparma</taxon>
    </lineage>
</organism>
<gene>
    <name evidence="1" type="ORF">TrRE_jg10082</name>
</gene>
<evidence type="ECO:0000313" key="1">
    <source>
        <dbReference type="EMBL" id="GMH68079.1"/>
    </source>
</evidence>
<dbReference type="AlphaFoldDB" id="A0A9W7AGT1"/>
<evidence type="ECO:0000313" key="2">
    <source>
        <dbReference type="Proteomes" id="UP001165082"/>
    </source>
</evidence>
<accession>A0A9W7AGT1</accession>
<proteinExistence type="predicted"/>
<protein>
    <submittedName>
        <fullName evidence="1">Uncharacterized protein</fullName>
    </submittedName>
</protein>
<dbReference type="EMBL" id="BRXZ01004082">
    <property type="protein sequence ID" value="GMH68079.1"/>
    <property type="molecule type" value="Genomic_DNA"/>
</dbReference>
<reference evidence="1" key="1">
    <citation type="submission" date="2022-07" db="EMBL/GenBank/DDBJ databases">
        <title>Genome analysis of Parmales, a sister group of diatoms, reveals the evolutionary specialization of diatoms from phago-mixotrophs to photoautotrophs.</title>
        <authorList>
            <person name="Ban H."/>
            <person name="Sato S."/>
            <person name="Yoshikawa S."/>
            <person name="Kazumasa Y."/>
            <person name="Nakamura Y."/>
            <person name="Ichinomiya M."/>
            <person name="Saitoh K."/>
            <person name="Sato N."/>
            <person name="Blanc-Mathieu R."/>
            <person name="Endo H."/>
            <person name="Kuwata A."/>
            <person name="Ogata H."/>
        </authorList>
    </citation>
    <scope>NUCLEOTIDE SEQUENCE</scope>
</reference>
<name>A0A9W7AGT1_9STRA</name>
<feature type="non-terminal residue" evidence="1">
    <location>
        <position position="81"/>
    </location>
</feature>
<dbReference type="Proteomes" id="UP001165082">
    <property type="component" value="Unassembled WGS sequence"/>
</dbReference>
<sequence>MKTRLLSSDPFVSLENVLSPSSLAFAKRQNARTIDALGDPSQSPRMKMVKDILDSKEKIKYAYLVGKENVYNYWQDETNPR</sequence>